<keyword evidence="2" id="KW-0472">Membrane</keyword>
<evidence type="ECO:0000313" key="3">
    <source>
        <dbReference type="EMBL" id="KAF4737912.1"/>
    </source>
</evidence>
<proteinExistence type="predicted"/>
<feature type="transmembrane region" description="Helical" evidence="2">
    <location>
        <begin position="171"/>
        <end position="193"/>
    </location>
</feature>
<feature type="transmembrane region" description="Helical" evidence="2">
    <location>
        <begin position="138"/>
        <end position="159"/>
    </location>
</feature>
<feature type="region of interest" description="Disordered" evidence="1">
    <location>
        <begin position="98"/>
        <end position="124"/>
    </location>
</feature>
<dbReference type="EMBL" id="JABANO010014830">
    <property type="protein sequence ID" value="KAF4737912.1"/>
    <property type="molecule type" value="Genomic_DNA"/>
</dbReference>
<feature type="transmembrane region" description="Helical" evidence="2">
    <location>
        <begin position="252"/>
        <end position="277"/>
    </location>
</feature>
<sequence length="442" mass="48870">MLLIMFVRGTIGGFSLPFFECPEGTPIENCRIGIFDGFITSWNGETKVTATTALERRRARSGVALLAVGAYIAVQSVKAFLPPAESKFYADASSNGGDLDDLDGLDEESDDDEGEGGKEEILDDSELPSDEPIFIPHIWKRTCLAVMLFGMAVVAVILLQFSFSEIFMNNLWLMLLGLYIFGIIVEVILNTFVAERLLLVPAVNVVRLLSSLAVLASKDFFTFILTQFVILAIQTVDRMYISPNKARLLNQLYVLVVSTVGAVKWLLKGIFLSLWLLPEEVVFIDADGQAATAEDDLFDALGNPIGSEDATGAISGFNLEDAGAVDEPAEHYDTRVEDMIGFLAGYSSDLVESFLTPVFIFLCYSLYDESQILGHYNITSDQTSYYLAFTTLLAVTRFLSDILCLNSLELYQGWKLLDYFKSVLPLSLFFETTSLEGARRTL</sequence>
<comment type="caution">
    <text evidence="3">The sequence shown here is derived from an EMBL/GenBank/DDBJ whole genome shotgun (WGS) entry which is preliminary data.</text>
</comment>
<keyword evidence="2" id="KW-1133">Transmembrane helix</keyword>
<feature type="transmembrane region" description="Helical" evidence="2">
    <location>
        <begin position="63"/>
        <end position="81"/>
    </location>
</feature>
<keyword evidence="2" id="KW-0812">Transmembrane</keyword>
<feature type="compositionally biased region" description="Acidic residues" evidence="1">
    <location>
        <begin position="98"/>
        <end position="114"/>
    </location>
</feature>
<reference evidence="3 4" key="1">
    <citation type="submission" date="2020-04" db="EMBL/GenBank/DDBJ databases">
        <title>Perkinsus olseni comparative genomics.</title>
        <authorList>
            <person name="Bogema D.R."/>
        </authorList>
    </citation>
    <scope>NUCLEOTIDE SEQUENCE [LARGE SCALE GENOMIC DNA]</scope>
    <source>
        <strain evidence="3 4">ATCC PRA-207</strain>
    </source>
</reference>
<feature type="transmembrane region" description="Helical" evidence="2">
    <location>
        <begin position="205"/>
        <end position="231"/>
    </location>
</feature>
<keyword evidence="4" id="KW-1185">Reference proteome</keyword>
<evidence type="ECO:0000313" key="4">
    <source>
        <dbReference type="Proteomes" id="UP000553632"/>
    </source>
</evidence>
<dbReference type="AlphaFoldDB" id="A0A7J6SZA6"/>
<name>A0A7J6SZA6_PEROL</name>
<evidence type="ECO:0000256" key="1">
    <source>
        <dbReference type="SAM" id="MobiDB-lite"/>
    </source>
</evidence>
<accession>A0A7J6SZA6</accession>
<gene>
    <name evidence="3" type="ORF">FOZ63_000691</name>
</gene>
<organism evidence="3 4">
    <name type="scientific">Perkinsus olseni</name>
    <name type="common">Perkinsus atlanticus</name>
    <dbReference type="NCBI Taxonomy" id="32597"/>
    <lineage>
        <taxon>Eukaryota</taxon>
        <taxon>Sar</taxon>
        <taxon>Alveolata</taxon>
        <taxon>Perkinsozoa</taxon>
        <taxon>Perkinsea</taxon>
        <taxon>Perkinsida</taxon>
        <taxon>Perkinsidae</taxon>
        <taxon>Perkinsus</taxon>
    </lineage>
</organism>
<protein>
    <submittedName>
        <fullName evidence="3">Uncharacterized protein</fullName>
    </submittedName>
</protein>
<dbReference type="Proteomes" id="UP000553632">
    <property type="component" value="Unassembled WGS sequence"/>
</dbReference>
<evidence type="ECO:0000256" key="2">
    <source>
        <dbReference type="SAM" id="Phobius"/>
    </source>
</evidence>